<accession>A0A1I6ZVX6</accession>
<gene>
    <name evidence="1" type="ORF">SAMN05216474_1659</name>
</gene>
<dbReference type="AlphaFoldDB" id="A0A1I6ZVX6"/>
<dbReference type="EMBL" id="FPAS01000002">
    <property type="protein sequence ID" value="SFT66806.1"/>
    <property type="molecule type" value="Genomic_DNA"/>
</dbReference>
<dbReference type="Pfam" id="PF14114">
    <property type="entry name" value="DUF4286"/>
    <property type="match status" value="1"/>
</dbReference>
<evidence type="ECO:0000313" key="1">
    <source>
        <dbReference type="EMBL" id="SFT66806.1"/>
    </source>
</evidence>
<protein>
    <recommendedName>
        <fullName evidence="3">DUF4286 domain-containing protein</fullName>
    </recommendedName>
</protein>
<dbReference type="Proteomes" id="UP000236454">
    <property type="component" value="Unassembled WGS sequence"/>
</dbReference>
<reference evidence="1 2" key="1">
    <citation type="submission" date="2016-10" db="EMBL/GenBank/DDBJ databases">
        <authorList>
            <person name="de Groot N.N."/>
        </authorList>
    </citation>
    <scope>NUCLEOTIDE SEQUENCE [LARGE SCALE GENOMIC DNA]</scope>
    <source>
        <strain evidence="1 2">CGMCC 1.7005</strain>
    </source>
</reference>
<dbReference type="RefSeq" id="WP_090248172.1">
    <property type="nucleotide sequence ID" value="NZ_FPAS01000002.1"/>
</dbReference>
<dbReference type="OrthoDB" id="1121837at2"/>
<dbReference type="STRING" id="477690.SAMN05216474_1659"/>
<proteinExistence type="predicted"/>
<dbReference type="InterPro" id="IPR025563">
    <property type="entry name" value="DUF4286"/>
</dbReference>
<organism evidence="1 2">
    <name type="scientific">Lishizhenia tianjinensis</name>
    <dbReference type="NCBI Taxonomy" id="477690"/>
    <lineage>
        <taxon>Bacteria</taxon>
        <taxon>Pseudomonadati</taxon>
        <taxon>Bacteroidota</taxon>
        <taxon>Flavobacteriia</taxon>
        <taxon>Flavobacteriales</taxon>
        <taxon>Crocinitomicaceae</taxon>
        <taxon>Lishizhenia</taxon>
    </lineage>
</organism>
<evidence type="ECO:0000313" key="2">
    <source>
        <dbReference type="Proteomes" id="UP000236454"/>
    </source>
</evidence>
<name>A0A1I6ZVX6_9FLAO</name>
<sequence length="104" mass="12133">MILYNVTVSIDASIEENWLNWMRQKHINDVLNTGCFKEARLSRVNGEEEGGVTYAITYFAPTVDLYEEYQKEHAIVLQQEHTELFGGKFAAFRTILNVIEEFKR</sequence>
<keyword evidence="2" id="KW-1185">Reference proteome</keyword>
<evidence type="ECO:0008006" key="3">
    <source>
        <dbReference type="Google" id="ProtNLM"/>
    </source>
</evidence>